<evidence type="ECO:0000313" key="2">
    <source>
        <dbReference type="Proteomes" id="UP001152320"/>
    </source>
</evidence>
<reference evidence="1" key="1">
    <citation type="submission" date="2021-10" db="EMBL/GenBank/DDBJ databases">
        <title>Tropical sea cucumber genome reveals ecological adaptation and Cuvierian tubules defense mechanism.</title>
        <authorList>
            <person name="Chen T."/>
        </authorList>
    </citation>
    <scope>NUCLEOTIDE SEQUENCE</scope>
    <source>
        <strain evidence="1">Nanhai2018</strain>
        <tissue evidence="1">Muscle</tissue>
    </source>
</reference>
<comment type="caution">
    <text evidence="1">The sequence shown here is derived from an EMBL/GenBank/DDBJ whole genome shotgun (WGS) entry which is preliminary data.</text>
</comment>
<dbReference type="AlphaFoldDB" id="A0A9Q0YFP7"/>
<dbReference type="Proteomes" id="UP001152320">
    <property type="component" value="Chromosome 21"/>
</dbReference>
<dbReference type="EMBL" id="JAIZAY010000021">
    <property type="protein sequence ID" value="KAJ8021595.1"/>
    <property type="molecule type" value="Genomic_DNA"/>
</dbReference>
<gene>
    <name evidence="1" type="ORF">HOLleu_38842</name>
</gene>
<evidence type="ECO:0000313" key="1">
    <source>
        <dbReference type="EMBL" id="KAJ8021595.1"/>
    </source>
</evidence>
<organism evidence="1 2">
    <name type="scientific">Holothuria leucospilota</name>
    <name type="common">Black long sea cucumber</name>
    <name type="synonym">Mertensiothuria leucospilota</name>
    <dbReference type="NCBI Taxonomy" id="206669"/>
    <lineage>
        <taxon>Eukaryota</taxon>
        <taxon>Metazoa</taxon>
        <taxon>Echinodermata</taxon>
        <taxon>Eleutherozoa</taxon>
        <taxon>Echinozoa</taxon>
        <taxon>Holothuroidea</taxon>
        <taxon>Aspidochirotacea</taxon>
        <taxon>Aspidochirotida</taxon>
        <taxon>Holothuriidae</taxon>
        <taxon>Holothuria</taxon>
    </lineage>
</organism>
<protein>
    <submittedName>
        <fullName evidence="1">Uncharacterized protein</fullName>
    </submittedName>
</protein>
<accession>A0A9Q0YFP7</accession>
<sequence length="57" mass="6454">MVLCGDSPERYINRGFCHLDKHKRCLPGARIQDIGKRVNDIKGQSDCCSAAGWDKQY</sequence>
<keyword evidence="2" id="KW-1185">Reference proteome</keyword>
<dbReference type="Gene3D" id="3.40.50.12690">
    <property type="match status" value="1"/>
</dbReference>
<name>A0A9Q0YFP7_HOLLE</name>
<proteinExistence type="predicted"/>